<evidence type="ECO:0000256" key="1">
    <source>
        <dbReference type="SAM" id="SignalP"/>
    </source>
</evidence>
<reference evidence="3 4" key="1">
    <citation type="submission" date="2015-10" db="EMBL/GenBank/DDBJ databases">
        <title>Chryseobacterium aquaticum genome.</title>
        <authorList>
            <person name="Newman J.D."/>
            <person name="Ferguson M.B."/>
            <person name="Miller J.R."/>
        </authorList>
    </citation>
    <scope>NUCLEOTIDE SEQUENCE [LARGE SCALE GENOMIC DNA]</scope>
    <source>
        <strain evidence="3 4">KCTC 12483</strain>
    </source>
</reference>
<keyword evidence="4" id="KW-1185">Reference proteome</keyword>
<feature type="signal peptide" evidence="1">
    <location>
        <begin position="1"/>
        <end position="22"/>
    </location>
</feature>
<keyword evidence="1" id="KW-0732">Signal</keyword>
<protein>
    <submittedName>
        <fullName evidence="3">Competence protein ComL</fullName>
    </submittedName>
</protein>
<organism evidence="3 4">
    <name type="scientific">Chryseobacterium aquaticum</name>
    <dbReference type="NCBI Taxonomy" id="452084"/>
    <lineage>
        <taxon>Bacteria</taxon>
        <taxon>Pseudomonadati</taxon>
        <taxon>Bacteroidota</taxon>
        <taxon>Flavobacteriia</taxon>
        <taxon>Flavobacteriales</taxon>
        <taxon>Weeksellaceae</taxon>
        <taxon>Chryseobacterium group</taxon>
        <taxon>Chryseobacterium</taxon>
    </lineage>
</organism>
<accession>A0A0Q3HU05</accession>
<dbReference type="EMBL" id="LLYZ01000004">
    <property type="protein sequence ID" value="KQK26296.1"/>
    <property type="molecule type" value="Genomic_DNA"/>
</dbReference>
<sequence>MKKLFVCSISVLILNSCMPTYSSYPVTNSTANTEREYQEVLKNYKSETAEVLTYLLNGESPEEPKTALTVENTSRCNMVLTVSGSKYYKRIPIGAGKIGSVMIPKNQTYKLSGMVCKSSYQTTKFISTSYSVKLSN</sequence>
<feature type="domain" description="DUF6759" evidence="2">
    <location>
        <begin position="43"/>
        <end position="135"/>
    </location>
</feature>
<evidence type="ECO:0000313" key="3">
    <source>
        <dbReference type="EMBL" id="KQK26296.1"/>
    </source>
</evidence>
<dbReference type="OrthoDB" id="1272029at2"/>
<dbReference type="AlphaFoldDB" id="A0A0Q3HU05"/>
<dbReference type="Proteomes" id="UP000051682">
    <property type="component" value="Unassembled WGS sequence"/>
</dbReference>
<dbReference type="InterPro" id="IPR046647">
    <property type="entry name" value="DUF6759"/>
</dbReference>
<gene>
    <name evidence="3" type="ORF">AR438_05845</name>
</gene>
<dbReference type="Pfam" id="PF20545">
    <property type="entry name" value="DUF6759"/>
    <property type="match status" value="1"/>
</dbReference>
<proteinExistence type="predicted"/>
<comment type="caution">
    <text evidence="3">The sequence shown here is derived from an EMBL/GenBank/DDBJ whole genome shotgun (WGS) entry which is preliminary data.</text>
</comment>
<name>A0A0Q3HU05_9FLAO</name>
<feature type="chain" id="PRO_5006203692" evidence="1">
    <location>
        <begin position="23"/>
        <end position="136"/>
    </location>
</feature>
<evidence type="ECO:0000259" key="2">
    <source>
        <dbReference type="Pfam" id="PF20545"/>
    </source>
</evidence>
<evidence type="ECO:0000313" key="4">
    <source>
        <dbReference type="Proteomes" id="UP000051682"/>
    </source>
</evidence>